<sequence length="99" mass="11140">MIKPEFDEKFRLVRLGSKTLPNAMAIPKRSVPKYRGNIPCKDLIPIPMAIKSRAPNNVRAMPKRLVNKGVREEKIPKAIKGRVVSNPNIELESPVDTLI</sequence>
<accession>A0A918IQE8</accession>
<dbReference type="Proteomes" id="UP000634668">
    <property type="component" value="Unassembled WGS sequence"/>
</dbReference>
<reference evidence="1" key="2">
    <citation type="submission" date="2020-09" db="EMBL/GenBank/DDBJ databases">
        <authorList>
            <person name="Sun Q."/>
            <person name="Kim S."/>
        </authorList>
    </citation>
    <scope>NUCLEOTIDE SEQUENCE</scope>
    <source>
        <strain evidence="1">KCTC 12113</strain>
    </source>
</reference>
<proteinExistence type="predicted"/>
<organism evidence="1 2">
    <name type="scientific">Arenibacter certesii</name>
    <dbReference type="NCBI Taxonomy" id="228955"/>
    <lineage>
        <taxon>Bacteria</taxon>
        <taxon>Pseudomonadati</taxon>
        <taxon>Bacteroidota</taxon>
        <taxon>Flavobacteriia</taxon>
        <taxon>Flavobacteriales</taxon>
        <taxon>Flavobacteriaceae</taxon>
        <taxon>Arenibacter</taxon>
    </lineage>
</organism>
<evidence type="ECO:0000313" key="1">
    <source>
        <dbReference type="EMBL" id="GGW26508.1"/>
    </source>
</evidence>
<keyword evidence="2" id="KW-1185">Reference proteome</keyword>
<evidence type="ECO:0000313" key="2">
    <source>
        <dbReference type="Proteomes" id="UP000634668"/>
    </source>
</evidence>
<dbReference type="AlphaFoldDB" id="A0A918IQE8"/>
<name>A0A918IQE8_9FLAO</name>
<protein>
    <submittedName>
        <fullName evidence="1">Uncharacterized protein</fullName>
    </submittedName>
</protein>
<reference evidence="1" key="1">
    <citation type="journal article" date="2014" name="Int. J. Syst. Evol. Microbiol.">
        <title>Complete genome sequence of Corynebacterium casei LMG S-19264T (=DSM 44701T), isolated from a smear-ripened cheese.</title>
        <authorList>
            <consortium name="US DOE Joint Genome Institute (JGI-PGF)"/>
            <person name="Walter F."/>
            <person name="Albersmeier A."/>
            <person name="Kalinowski J."/>
            <person name="Ruckert C."/>
        </authorList>
    </citation>
    <scope>NUCLEOTIDE SEQUENCE</scope>
    <source>
        <strain evidence="1">KCTC 12113</strain>
    </source>
</reference>
<gene>
    <name evidence="1" type="ORF">GCM10007383_09540</name>
</gene>
<dbReference type="EMBL" id="BMWP01000004">
    <property type="protein sequence ID" value="GGW26508.1"/>
    <property type="molecule type" value="Genomic_DNA"/>
</dbReference>
<comment type="caution">
    <text evidence="1">The sequence shown here is derived from an EMBL/GenBank/DDBJ whole genome shotgun (WGS) entry which is preliminary data.</text>
</comment>